<feature type="domain" description="Reverse transcriptase" evidence="1">
    <location>
        <begin position="14"/>
        <end position="109"/>
    </location>
</feature>
<dbReference type="GO" id="GO:0071897">
    <property type="term" value="P:DNA biosynthetic process"/>
    <property type="evidence" value="ECO:0007669"/>
    <property type="project" value="UniProtKB-ARBA"/>
</dbReference>
<accession>A0ABD2NQ12</accession>
<reference evidence="2 3" key="1">
    <citation type="journal article" date="2021" name="BMC Biol.">
        <title>Horizontally acquired antibacterial genes associated with adaptive radiation of ladybird beetles.</title>
        <authorList>
            <person name="Li H.S."/>
            <person name="Tang X.F."/>
            <person name="Huang Y.H."/>
            <person name="Xu Z.Y."/>
            <person name="Chen M.L."/>
            <person name="Du X.Y."/>
            <person name="Qiu B.Y."/>
            <person name="Chen P.T."/>
            <person name="Zhang W."/>
            <person name="Slipinski A."/>
            <person name="Escalona H.E."/>
            <person name="Waterhouse R.M."/>
            <person name="Zwick A."/>
            <person name="Pang H."/>
        </authorList>
    </citation>
    <scope>NUCLEOTIDE SEQUENCE [LARGE SCALE GENOMIC DNA]</scope>
    <source>
        <strain evidence="2">SYSU2018</strain>
    </source>
</reference>
<dbReference type="Proteomes" id="UP001516400">
    <property type="component" value="Unassembled WGS sequence"/>
</dbReference>
<keyword evidence="3" id="KW-1185">Reference proteome</keyword>
<organism evidence="2 3">
    <name type="scientific">Cryptolaemus montrouzieri</name>
    <dbReference type="NCBI Taxonomy" id="559131"/>
    <lineage>
        <taxon>Eukaryota</taxon>
        <taxon>Metazoa</taxon>
        <taxon>Ecdysozoa</taxon>
        <taxon>Arthropoda</taxon>
        <taxon>Hexapoda</taxon>
        <taxon>Insecta</taxon>
        <taxon>Pterygota</taxon>
        <taxon>Neoptera</taxon>
        <taxon>Endopterygota</taxon>
        <taxon>Coleoptera</taxon>
        <taxon>Polyphaga</taxon>
        <taxon>Cucujiformia</taxon>
        <taxon>Coccinelloidea</taxon>
        <taxon>Coccinellidae</taxon>
        <taxon>Scymninae</taxon>
        <taxon>Scymnini</taxon>
        <taxon>Cryptolaemus</taxon>
    </lineage>
</organism>
<dbReference type="EMBL" id="JABFTP020000144">
    <property type="protein sequence ID" value="KAL3280803.1"/>
    <property type="molecule type" value="Genomic_DNA"/>
</dbReference>
<dbReference type="Pfam" id="PF00078">
    <property type="entry name" value="RVT_1"/>
    <property type="match status" value="1"/>
</dbReference>
<proteinExistence type="predicted"/>
<evidence type="ECO:0000313" key="2">
    <source>
        <dbReference type="EMBL" id="KAL3280803.1"/>
    </source>
</evidence>
<name>A0ABD2NQ12_9CUCU</name>
<dbReference type="PANTHER" id="PTHR35450:SF2">
    <property type="entry name" value="REVERSE TRANSCRIPTASE DOMAIN-CONTAINING PROTEIN"/>
    <property type="match status" value="1"/>
</dbReference>
<comment type="caution">
    <text evidence="2">The sequence shown here is derived from an EMBL/GenBank/DDBJ whole genome shotgun (WGS) entry which is preliminary data.</text>
</comment>
<gene>
    <name evidence="2" type="ORF">HHI36_004034</name>
</gene>
<dbReference type="SUPFAM" id="SSF56672">
    <property type="entry name" value="DNA/RNA polymerases"/>
    <property type="match status" value="1"/>
</dbReference>
<evidence type="ECO:0000259" key="1">
    <source>
        <dbReference type="Pfam" id="PF00078"/>
    </source>
</evidence>
<dbReference type="InterPro" id="IPR000477">
    <property type="entry name" value="RT_dom"/>
</dbReference>
<dbReference type="InterPro" id="IPR043502">
    <property type="entry name" value="DNA/RNA_pol_sf"/>
</dbReference>
<dbReference type="AlphaFoldDB" id="A0ABD2NQ12"/>
<protein>
    <recommendedName>
        <fullName evidence="1">Reverse transcriptase domain-containing protein</fullName>
    </recommendedName>
</protein>
<evidence type="ECO:0000313" key="3">
    <source>
        <dbReference type="Proteomes" id="UP001516400"/>
    </source>
</evidence>
<sequence>MTHWRTSLQVNTNNKSIKTDEIPIRRGIFQGDSLSSLWFCLAMNSLSSMLNRTGYEFRIKIDRNYHTISHLLYMDDIKLYASKKKQLDDLLKTASKFSVDVHMKFGIEK</sequence>
<dbReference type="PANTHER" id="PTHR35450">
    <property type="entry name" value="REVERSE TRANSCRIPTASE DOMAIN-CONTAINING PROTEIN"/>
    <property type="match status" value="1"/>
</dbReference>